<gene>
    <name evidence="4" type="ORF">C798_05480</name>
</gene>
<dbReference type="InterPro" id="IPR000326">
    <property type="entry name" value="PAP2/HPO"/>
</dbReference>
<reference evidence="4 5" key="1">
    <citation type="journal article" date="2012" name="J. Bacteriol.">
        <title>Genome sequence of the pathogenic Herbaspirillum seropedicae strain Os34, isolated from rice roots.</title>
        <authorList>
            <person name="Ye W."/>
            <person name="Ye S."/>
            <person name="Liu J."/>
            <person name="Chang S."/>
            <person name="Chen M."/>
            <person name="Zhu B."/>
            <person name="Guo L."/>
            <person name="An Q."/>
        </authorList>
    </citation>
    <scope>NUCLEOTIDE SEQUENCE [LARGE SCALE GENOMIC DNA]</scope>
    <source>
        <strain evidence="4 5">Os34</strain>
    </source>
</reference>
<organism evidence="4 5">
    <name type="scientific">Herbaspirillum rubrisubalbicans Os34</name>
    <dbReference type="NCBI Taxonomy" id="1235827"/>
    <lineage>
        <taxon>Bacteria</taxon>
        <taxon>Pseudomonadati</taxon>
        <taxon>Pseudomonadota</taxon>
        <taxon>Betaproteobacteria</taxon>
        <taxon>Burkholderiales</taxon>
        <taxon>Oxalobacteraceae</taxon>
        <taxon>Herbaspirillum</taxon>
    </lineage>
</organism>
<name>A0A6M3ZMA1_9BURK</name>
<dbReference type="CDD" id="cd03397">
    <property type="entry name" value="PAP2_acid_phosphatase"/>
    <property type="match status" value="1"/>
</dbReference>
<dbReference type="PIRSF" id="PIRSF000897">
    <property type="entry name" value="Acid_Ptase_ClsA"/>
    <property type="match status" value="1"/>
</dbReference>
<comment type="similarity">
    <text evidence="1">Belongs to the class A bacterial acid phosphatase family.</text>
</comment>
<proteinExistence type="inferred from homology"/>
<accession>A0A6M3ZMA1</accession>
<keyword evidence="2" id="KW-0732">Signal</keyword>
<dbReference type="InterPro" id="IPR001011">
    <property type="entry name" value="Acid_Pase_classA_bac"/>
</dbReference>
<feature type="chain" id="PRO_5026977859" description="Acid phosphatase" evidence="2">
    <location>
        <begin position="39"/>
        <end position="253"/>
    </location>
</feature>
<dbReference type="SUPFAM" id="SSF48317">
    <property type="entry name" value="Acid phosphatase/Vanadium-dependent haloperoxidase"/>
    <property type="match status" value="1"/>
</dbReference>
<evidence type="ECO:0000256" key="1">
    <source>
        <dbReference type="PIRNR" id="PIRNR000897"/>
    </source>
</evidence>
<evidence type="ECO:0000313" key="5">
    <source>
        <dbReference type="Proteomes" id="UP000501648"/>
    </source>
</evidence>
<dbReference type="GO" id="GO:0030288">
    <property type="term" value="C:outer membrane-bounded periplasmic space"/>
    <property type="evidence" value="ECO:0007669"/>
    <property type="project" value="InterPro"/>
</dbReference>
<protein>
    <recommendedName>
        <fullName evidence="1">Acid phosphatase</fullName>
        <ecNumber evidence="1">3.1.3.2</ecNumber>
    </recommendedName>
</protein>
<dbReference type="EMBL" id="CP008956">
    <property type="protein sequence ID" value="QJP99694.1"/>
    <property type="molecule type" value="Genomic_DNA"/>
</dbReference>
<dbReference type="GO" id="GO:0003993">
    <property type="term" value="F:acid phosphatase activity"/>
    <property type="evidence" value="ECO:0007669"/>
    <property type="project" value="UniProtKB-EC"/>
</dbReference>
<dbReference type="RefSeq" id="WP_017454331.1">
    <property type="nucleotide sequence ID" value="NZ_CP008956.1"/>
</dbReference>
<evidence type="ECO:0000259" key="3">
    <source>
        <dbReference type="SMART" id="SM00014"/>
    </source>
</evidence>
<evidence type="ECO:0000313" key="4">
    <source>
        <dbReference type="EMBL" id="QJP99694.1"/>
    </source>
</evidence>
<dbReference type="Pfam" id="PF01569">
    <property type="entry name" value="PAP2"/>
    <property type="match status" value="1"/>
</dbReference>
<comment type="catalytic activity">
    <reaction evidence="1">
        <text>a phosphate monoester + H2O = an alcohol + phosphate</text>
        <dbReference type="Rhea" id="RHEA:15017"/>
        <dbReference type="ChEBI" id="CHEBI:15377"/>
        <dbReference type="ChEBI" id="CHEBI:30879"/>
        <dbReference type="ChEBI" id="CHEBI:43474"/>
        <dbReference type="ChEBI" id="CHEBI:67140"/>
        <dbReference type="EC" id="3.1.3.2"/>
    </reaction>
</comment>
<dbReference type="InterPro" id="IPR036938">
    <property type="entry name" value="PAP2/HPO_sf"/>
</dbReference>
<dbReference type="Proteomes" id="UP000501648">
    <property type="component" value="Chromosome"/>
</dbReference>
<sequence length="253" mass="27582">MSRVFPTSSVTSSSRHLVGLLARAVLAFSLLASLPAWAHEGQPFIDAGQLDLLTLLAPPPANNSPQMQAELAEILSLQVTRTPAMVARAQADSMENVWRFGDVMGERFVKDKLPLTDAFFQRVGATEGAVVDPYKNVWKRPRPYDYSDLVKPATKLSHSGSYPSGHATNGTLTAIVLANMVPEKRAEIMARGLEYANNRVVAGVHYRSDVEAGRIAGTLIAARLQQQDDFRRAFEAARAELREVLGLPAMVGK</sequence>
<evidence type="ECO:0000256" key="2">
    <source>
        <dbReference type="SAM" id="SignalP"/>
    </source>
</evidence>
<dbReference type="EC" id="3.1.3.2" evidence="1"/>
<feature type="domain" description="Phosphatidic acid phosphatase type 2/haloperoxidase" evidence="3">
    <location>
        <begin position="120"/>
        <end position="225"/>
    </location>
</feature>
<keyword evidence="1" id="KW-0378">Hydrolase</keyword>
<feature type="signal peptide" evidence="2">
    <location>
        <begin position="1"/>
        <end position="38"/>
    </location>
</feature>
<dbReference type="SMART" id="SM00014">
    <property type="entry name" value="acidPPc"/>
    <property type="match status" value="1"/>
</dbReference>
<dbReference type="PRINTS" id="PR00483">
    <property type="entry name" value="BACPHPHTASE"/>
</dbReference>
<dbReference type="Gene3D" id="1.20.144.10">
    <property type="entry name" value="Phosphatidic acid phosphatase type 2/haloperoxidase"/>
    <property type="match status" value="1"/>
</dbReference>
<dbReference type="AlphaFoldDB" id="A0A6M3ZMA1"/>